<dbReference type="WBParaSite" id="ALUE_0000880001-mRNA-1">
    <property type="protein sequence ID" value="ALUE_0000880001-mRNA-1"/>
    <property type="gene ID" value="ALUE_0000880001"/>
</dbReference>
<evidence type="ECO:0000313" key="3">
    <source>
        <dbReference type="WBParaSite" id="ALUE_0000880001-mRNA-1"/>
    </source>
</evidence>
<keyword evidence="2" id="KW-1185">Reference proteome</keyword>
<reference evidence="3" key="1">
    <citation type="submission" date="2017-02" db="UniProtKB">
        <authorList>
            <consortium name="WormBaseParasite"/>
        </authorList>
    </citation>
    <scope>IDENTIFICATION</scope>
</reference>
<accession>A0A0M3HYX7</accession>
<evidence type="ECO:0000313" key="2">
    <source>
        <dbReference type="Proteomes" id="UP000036681"/>
    </source>
</evidence>
<feature type="compositionally biased region" description="Polar residues" evidence="1">
    <location>
        <begin position="81"/>
        <end position="94"/>
    </location>
</feature>
<proteinExistence type="predicted"/>
<organism evidence="2 3">
    <name type="scientific">Ascaris lumbricoides</name>
    <name type="common">Giant roundworm</name>
    <dbReference type="NCBI Taxonomy" id="6252"/>
    <lineage>
        <taxon>Eukaryota</taxon>
        <taxon>Metazoa</taxon>
        <taxon>Ecdysozoa</taxon>
        <taxon>Nematoda</taxon>
        <taxon>Chromadorea</taxon>
        <taxon>Rhabditida</taxon>
        <taxon>Spirurina</taxon>
        <taxon>Ascaridomorpha</taxon>
        <taxon>Ascaridoidea</taxon>
        <taxon>Ascarididae</taxon>
        <taxon>Ascaris</taxon>
    </lineage>
</organism>
<dbReference type="Proteomes" id="UP000036681">
    <property type="component" value="Unplaced"/>
</dbReference>
<protein>
    <submittedName>
        <fullName evidence="3">Uncharacterized protein</fullName>
    </submittedName>
</protein>
<name>A0A0M3HYX7_ASCLU</name>
<dbReference type="AlphaFoldDB" id="A0A0M3HYX7"/>
<sequence>MPQMATVPESVCTLSVVDSSTTSDTRPSDEIEALVIDSDLLNSTTSSANLYPHPAHGVQAAIAHHTHQLQQQQRLTNAAASQVQQQQHFNSKPPSNIILPPQSTAKPHPSSRPLTRRTSHTFLYVPEQRRVSTVSGTSVASCPTELFEEPEVLRLTPPPPHTSLNLSPYQNRRKSVQAGAPAIGFRPLHFERRCSQPLLIHEAIANKPTTAEGTSGVRLGQALMVDSEQERNERHASAQSDGPRILTKRVSWLSMKSLQDSVEPLLAFSKRAKKQMTSGDNINSRNDSRANSQYGSVLQLDDSSLLDRDNDTPPLDTLSWSFTGTQLESLHSARSPPTEEIVI</sequence>
<feature type="region of interest" description="Disordered" evidence="1">
    <location>
        <begin position="74"/>
        <end position="115"/>
    </location>
</feature>
<evidence type="ECO:0000256" key="1">
    <source>
        <dbReference type="SAM" id="MobiDB-lite"/>
    </source>
</evidence>